<dbReference type="InterPro" id="IPR029058">
    <property type="entry name" value="AB_hydrolase_fold"/>
</dbReference>
<feature type="active site" evidence="2 3">
    <location>
        <position position="327"/>
    </location>
</feature>
<dbReference type="PANTHER" id="PTHR32268">
    <property type="entry name" value="HOMOSERINE O-ACETYLTRANSFERASE"/>
    <property type="match status" value="1"/>
</dbReference>
<dbReference type="OrthoDB" id="9800754at2"/>
<dbReference type="Gene3D" id="1.10.1740.110">
    <property type="match status" value="1"/>
</dbReference>
<comment type="subcellular location">
    <subcellularLocation>
        <location evidence="2">Cytoplasm</location>
    </subcellularLocation>
</comment>
<evidence type="ECO:0000256" key="2">
    <source>
        <dbReference type="HAMAP-Rule" id="MF_00296"/>
    </source>
</evidence>
<keyword evidence="6" id="KW-1185">Reference proteome</keyword>
<evidence type="ECO:0000313" key="6">
    <source>
        <dbReference type="Proteomes" id="UP000198418"/>
    </source>
</evidence>
<protein>
    <recommendedName>
        <fullName evidence="2">Probable acyltransferase</fullName>
        <ecNumber evidence="2">2.3.1.-</ecNumber>
    </recommendedName>
</protein>
<dbReference type="AlphaFoldDB" id="A0A212R1T1"/>
<keyword evidence="2" id="KW-0963">Cytoplasm</keyword>
<dbReference type="Proteomes" id="UP000198418">
    <property type="component" value="Unassembled WGS sequence"/>
</dbReference>
<dbReference type="PIRSF" id="PIRSF000443">
    <property type="entry name" value="Homoser_Ac_trans"/>
    <property type="match status" value="1"/>
</dbReference>
<dbReference type="GO" id="GO:0009086">
    <property type="term" value="P:methionine biosynthetic process"/>
    <property type="evidence" value="ECO:0007669"/>
    <property type="project" value="TreeGrafter"/>
</dbReference>
<comment type="subunit">
    <text evidence="2">Homodimer.</text>
</comment>
<dbReference type="EC" id="2.3.1.-" evidence="2"/>
<name>A0A212R1T1_RHOAC</name>
<dbReference type="GO" id="GO:0004414">
    <property type="term" value="F:homoserine O-acetyltransferase activity"/>
    <property type="evidence" value="ECO:0007669"/>
    <property type="project" value="TreeGrafter"/>
</dbReference>
<proteinExistence type="inferred from homology"/>
<dbReference type="InterPro" id="IPR000073">
    <property type="entry name" value="AB_hydrolase_1"/>
</dbReference>
<feature type="active site" description="Nucleophile" evidence="3">
    <location>
        <position position="161"/>
    </location>
</feature>
<dbReference type="PANTHER" id="PTHR32268:SF11">
    <property type="entry name" value="HOMOSERINE O-ACETYLTRANSFERASE"/>
    <property type="match status" value="1"/>
</dbReference>
<keyword evidence="1 2" id="KW-0808">Transferase</keyword>
<dbReference type="GO" id="GO:0005737">
    <property type="term" value="C:cytoplasm"/>
    <property type="evidence" value="ECO:0007669"/>
    <property type="project" value="UniProtKB-SubCell"/>
</dbReference>
<accession>A0A212R1T1</accession>
<dbReference type="InterPro" id="IPR008220">
    <property type="entry name" value="HAT_MetX-like"/>
</dbReference>
<comment type="caution">
    <text evidence="2">Lacks conserved residue(s) required for the propagation of feature annotation.</text>
</comment>
<dbReference type="HAMAP" id="MF_00296">
    <property type="entry name" value="MetX_acyltransf"/>
    <property type="match status" value="1"/>
</dbReference>
<dbReference type="GO" id="GO:0009092">
    <property type="term" value="P:homoserine metabolic process"/>
    <property type="evidence" value="ECO:0007669"/>
    <property type="project" value="TreeGrafter"/>
</dbReference>
<feature type="active site" evidence="3">
    <location>
        <position position="355"/>
    </location>
</feature>
<feature type="domain" description="AB hydrolase-1" evidence="4">
    <location>
        <begin position="91"/>
        <end position="240"/>
    </location>
</feature>
<evidence type="ECO:0000313" key="5">
    <source>
        <dbReference type="EMBL" id="SNB65906.1"/>
    </source>
</evidence>
<organism evidence="5 6">
    <name type="scientific">Rhodoblastus acidophilus</name>
    <name type="common">Rhodopseudomonas acidophila</name>
    <dbReference type="NCBI Taxonomy" id="1074"/>
    <lineage>
        <taxon>Bacteria</taxon>
        <taxon>Pseudomonadati</taxon>
        <taxon>Pseudomonadota</taxon>
        <taxon>Alphaproteobacteria</taxon>
        <taxon>Hyphomicrobiales</taxon>
        <taxon>Rhodoblastaceae</taxon>
        <taxon>Rhodoblastus</taxon>
    </lineage>
</organism>
<evidence type="ECO:0000259" key="4">
    <source>
        <dbReference type="Pfam" id="PF00561"/>
    </source>
</evidence>
<sequence length="375" mass="40356">MKRREPTMDLIVEKRRMTIPELRLLGGAALRDVPVGFEAYGRLAPARDNAILVCHYFSGTSHAAGRYCAEDAKPGYWDEIIGPGKAVDTEKFFVISVDTLCNLNAFDPNVTTLGPASLNPATGEPYGLRFPAVAIADFVRLQKAVLDALGIGRLHAVMGPSMGGLQTFEWAASFPDRVGRIVPAIAAPNFGGWLIGWLSQWAQPIRLDPAWRGGDYYASGAPKAGLEAALRLITLNAFDADWADHVIGRGLKQGGDPADLAAEPFAIEQALTDAAREKMPLMDANALLYLVRANQTYIPGAGAGARDADDGLSRIICPSLMIHAPGDQVFRAEWVEAAARKIGAETVPLHGPYGHYNGILKIADAAERIRDFLEG</sequence>
<gene>
    <name evidence="5" type="ORF">SAMN06265338_102349</name>
</gene>
<dbReference type="Pfam" id="PF00561">
    <property type="entry name" value="Abhydrolase_1"/>
    <property type="match status" value="1"/>
</dbReference>
<keyword evidence="2" id="KW-0012">Acyltransferase</keyword>
<keyword evidence="2" id="KW-0028">Amino-acid biosynthesis</keyword>
<evidence type="ECO:0000256" key="3">
    <source>
        <dbReference type="PIRSR" id="PIRSR000443-1"/>
    </source>
</evidence>
<reference evidence="6" key="1">
    <citation type="submission" date="2017-06" db="EMBL/GenBank/DDBJ databases">
        <authorList>
            <person name="Varghese N."/>
            <person name="Submissions S."/>
        </authorList>
    </citation>
    <scope>NUCLEOTIDE SEQUENCE [LARGE SCALE GENOMIC DNA]</scope>
    <source>
        <strain evidence="6">DSM 137</strain>
    </source>
</reference>
<dbReference type="EMBL" id="FYDG01000002">
    <property type="protein sequence ID" value="SNB65906.1"/>
    <property type="molecule type" value="Genomic_DNA"/>
</dbReference>
<dbReference type="Gene3D" id="3.40.50.1820">
    <property type="entry name" value="alpha/beta hydrolase"/>
    <property type="match status" value="1"/>
</dbReference>
<dbReference type="NCBIfam" id="NF005262">
    <property type="entry name" value="PRK06765.1"/>
    <property type="match status" value="1"/>
</dbReference>
<dbReference type="SUPFAM" id="SSF53474">
    <property type="entry name" value="alpha/beta-Hydrolases"/>
    <property type="match status" value="1"/>
</dbReference>
<comment type="similarity">
    <text evidence="2">Belongs to the AB hydrolase superfamily. MetX family.</text>
</comment>
<evidence type="ECO:0000256" key="1">
    <source>
        <dbReference type="ARBA" id="ARBA00022679"/>
    </source>
</evidence>